<proteinExistence type="predicted"/>
<dbReference type="GeneID" id="25740960"/>
<dbReference type="AlphaFoldDB" id="A0A0D2MGN4"/>
<keyword evidence="4" id="KW-1185">Reference proteome</keyword>
<dbReference type="PANTHER" id="PTHR14226">
    <property type="entry name" value="NEUROPATHY TARGET ESTERASE/SWISS CHEESE D.MELANOGASTER"/>
    <property type="match status" value="1"/>
</dbReference>
<dbReference type="GO" id="GO:0006629">
    <property type="term" value="P:lipid metabolic process"/>
    <property type="evidence" value="ECO:0007669"/>
    <property type="project" value="InterPro"/>
</dbReference>
<dbReference type="Proteomes" id="UP000054498">
    <property type="component" value="Unassembled WGS sequence"/>
</dbReference>
<organism evidence="3 4">
    <name type="scientific">Monoraphidium neglectum</name>
    <dbReference type="NCBI Taxonomy" id="145388"/>
    <lineage>
        <taxon>Eukaryota</taxon>
        <taxon>Viridiplantae</taxon>
        <taxon>Chlorophyta</taxon>
        <taxon>core chlorophytes</taxon>
        <taxon>Chlorophyceae</taxon>
        <taxon>CS clade</taxon>
        <taxon>Sphaeropleales</taxon>
        <taxon>Selenastraceae</taxon>
        <taxon>Monoraphidium</taxon>
    </lineage>
</organism>
<reference evidence="3 4" key="1">
    <citation type="journal article" date="2013" name="BMC Genomics">
        <title>Reconstruction of the lipid metabolism for the microalga Monoraphidium neglectum from its genome sequence reveals characteristics suitable for biofuel production.</title>
        <authorList>
            <person name="Bogen C."/>
            <person name="Al-Dilaimi A."/>
            <person name="Albersmeier A."/>
            <person name="Wichmann J."/>
            <person name="Grundmann M."/>
            <person name="Rupp O."/>
            <person name="Lauersen K.J."/>
            <person name="Blifernez-Klassen O."/>
            <person name="Kalinowski J."/>
            <person name="Goesmann A."/>
            <person name="Mussgnug J.H."/>
            <person name="Kruse O."/>
        </authorList>
    </citation>
    <scope>NUCLEOTIDE SEQUENCE [LARGE SCALE GENOMIC DNA]</scope>
    <source>
        <strain evidence="3 4">SAG 48.87</strain>
    </source>
</reference>
<accession>A0A0D2MGN4</accession>
<feature type="domain" description="Triacylglycerol lipase N-terminal" evidence="2">
    <location>
        <begin position="1"/>
        <end position="104"/>
    </location>
</feature>
<sequence>MRAATSYQEWRELAEQLDQVDANRLGGRCGIEEGRLYDRKLLLQKLQHLQQVREGGNIREMMFNLRSDLIRNVANVAKSQLHEHSHSVPSTIRSYITEVQTQVNRAAPQAHSCALQWRGPASEPSPWSHGGGGGGSRGSRPW</sequence>
<evidence type="ECO:0000313" key="4">
    <source>
        <dbReference type="Proteomes" id="UP000054498"/>
    </source>
</evidence>
<dbReference type="Pfam" id="PF11815">
    <property type="entry name" value="DUF3336"/>
    <property type="match status" value="1"/>
</dbReference>
<dbReference type="RefSeq" id="XP_013898901.1">
    <property type="nucleotide sequence ID" value="XM_014043447.1"/>
</dbReference>
<evidence type="ECO:0000313" key="3">
    <source>
        <dbReference type="EMBL" id="KIY99881.1"/>
    </source>
</evidence>
<feature type="region of interest" description="Disordered" evidence="1">
    <location>
        <begin position="117"/>
        <end position="142"/>
    </location>
</feature>
<name>A0A0D2MGN4_9CHLO</name>
<dbReference type="InterPro" id="IPR021771">
    <property type="entry name" value="Triacylglycerol_lipase_N"/>
</dbReference>
<evidence type="ECO:0000256" key="1">
    <source>
        <dbReference type="SAM" id="MobiDB-lite"/>
    </source>
</evidence>
<dbReference type="KEGG" id="mng:MNEG_8084"/>
<feature type="compositionally biased region" description="Gly residues" evidence="1">
    <location>
        <begin position="129"/>
        <end position="142"/>
    </location>
</feature>
<dbReference type="InterPro" id="IPR050301">
    <property type="entry name" value="NTE"/>
</dbReference>
<dbReference type="OrthoDB" id="15478at2759"/>
<dbReference type="PANTHER" id="PTHR14226:SF10">
    <property type="entry name" value="TRIACYLGLYCEROL LIPASE 4-RELATED"/>
    <property type="match status" value="1"/>
</dbReference>
<gene>
    <name evidence="3" type="ORF">MNEG_8084</name>
</gene>
<evidence type="ECO:0000259" key="2">
    <source>
        <dbReference type="Pfam" id="PF11815"/>
    </source>
</evidence>
<dbReference type="GO" id="GO:0004806">
    <property type="term" value="F:triacylglycerol lipase activity"/>
    <property type="evidence" value="ECO:0007669"/>
    <property type="project" value="InterPro"/>
</dbReference>
<protein>
    <recommendedName>
        <fullName evidence="2">Triacylglycerol lipase N-terminal domain-containing protein</fullName>
    </recommendedName>
</protein>
<dbReference type="EMBL" id="KK101716">
    <property type="protein sequence ID" value="KIY99881.1"/>
    <property type="molecule type" value="Genomic_DNA"/>
</dbReference>